<proteinExistence type="predicted"/>
<feature type="compositionally biased region" description="Polar residues" evidence="1">
    <location>
        <begin position="8"/>
        <end position="19"/>
    </location>
</feature>
<gene>
    <name evidence="3" type="ORF">F6X51_24185</name>
</gene>
<dbReference type="Proteomes" id="UP000441523">
    <property type="component" value="Unassembled WGS sequence"/>
</dbReference>
<name>A0A6N6MIW3_9HYPH</name>
<organism evidence="3 4">
    <name type="scientific">Methylobacterium planeticum</name>
    <dbReference type="NCBI Taxonomy" id="2615211"/>
    <lineage>
        <taxon>Bacteria</taxon>
        <taxon>Pseudomonadati</taxon>
        <taxon>Pseudomonadota</taxon>
        <taxon>Alphaproteobacteria</taxon>
        <taxon>Hyphomicrobiales</taxon>
        <taxon>Methylobacteriaceae</taxon>
        <taxon>Methylobacterium</taxon>
    </lineage>
</organism>
<keyword evidence="2" id="KW-0812">Transmembrane</keyword>
<dbReference type="RefSeq" id="WP_150966301.1">
    <property type="nucleotide sequence ID" value="NZ_VZZJ01000034.1"/>
</dbReference>
<evidence type="ECO:0000313" key="3">
    <source>
        <dbReference type="EMBL" id="KAB1069941.1"/>
    </source>
</evidence>
<evidence type="ECO:0000313" key="4">
    <source>
        <dbReference type="Proteomes" id="UP000441523"/>
    </source>
</evidence>
<comment type="caution">
    <text evidence="3">The sequence shown here is derived from an EMBL/GenBank/DDBJ whole genome shotgun (WGS) entry which is preliminary data.</text>
</comment>
<feature type="transmembrane region" description="Helical" evidence="2">
    <location>
        <begin position="39"/>
        <end position="59"/>
    </location>
</feature>
<feature type="region of interest" description="Disordered" evidence="1">
    <location>
        <begin position="1"/>
        <end position="29"/>
    </location>
</feature>
<dbReference type="AlphaFoldDB" id="A0A6N6MIW3"/>
<sequence length="60" mass="6255">MSARSYPDVNTSEASNNPANKPVHRQGQDVDSVDQLSSVVLMGLAIVGGAVAILVIHLLV</sequence>
<dbReference type="EMBL" id="VZZJ01000034">
    <property type="protein sequence ID" value="KAB1069941.1"/>
    <property type="molecule type" value="Genomic_DNA"/>
</dbReference>
<keyword evidence="2" id="KW-0472">Membrane</keyword>
<protein>
    <submittedName>
        <fullName evidence="3">Uncharacterized protein</fullName>
    </submittedName>
</protein>
<reference evidence="3 4" key="1">
    <citation type="submission" date="2019-09" db="EMBL/GenBank/DDBJ databases">
        <title>YIM 132548 draft genome.</title>
        <authorList>
            <person name="Jiang L."/>
        </authorList>
    </citation>
    <scope>NUCLEOTIDE SEQUENCE [LARGE SCALE GENOMIC DNA]</scope>
    <source>
        <strain evidence="3 4">YIM 132548</strain>
    </source>
</reference>
<evidence type="ECO:0000256" key="1">
    <source>
        <dbReference type="SAM" id="MobiDB-lite"/>
    </source>
</evidence>
<keyword evidence="4" id="KW-1185">Reference proteome</keyword>
<accession>A0A6N6MIW3</accession>
<keyword evidence="2" id="KW-1133">Transmembrane helix</keyword>
<evidence type="ECO:0000256" key="2">
    <source>
        <dbReference type="SAM" id="Phobius"/>
    </source>
</evidence>